<comment type="caution">
    <text evidence="1">The sequence shown here is derived from an EMBL/GenBank/DDBJ whole genome shotgun (WGS) entry which is preliminary data.</text>
</comment>
<protein>
    <recommendedName>
        <fullName evidence="3">DUF1524 domain-containing protein</fullName>
    </recommendedName>
</protein>
<sequence length="202" mass="23801">MKSQENYMQSLIHSAFRNPSAIDELWCCERKISSILNLAVTQCSSIQNENAFSTCCDYFIEYICIFLIKKPSDFLYIFTDFTSQKHKNLFMNLYFQNYLTNSLITNSLLDNTNIIQCIGEHSKWIEYPLKYRAAQHIPNAENKSLEIHHLYPLSLELSDSLKEYLVSWAFEDDKLSDKAIEYFQNTFPKQYDLLNNKKQNIP</sequence>
<evidence type="ECO:0000313" key="1">
    <source>
        <dbReference type="EMBL" id="MDI2089773.1"/>
    </source>
</evidence>
<dbReference type="RefSeq" id="WP_281446951.1">
    <property type="nucleotide sequence ID" value="NZ_JASBAO010000001.1"/>
</dbReference>
<dbReference type="Proteomes" id="UP001431634">
    <property type="component" value="Unassembled WGS sequence"/>
</dbReference>
<name>A0ABT6PY33_9PROT</name>
<organism evidence="1 2">
    <name type="scientific">Commensalibacter oyaizuii</name>
    <dbReference type="NCBI Taxonomy" id="3043873"/>
    <lineage>
        <taxon>Bacteria</taxon>
        <taxon>Pseudomonadati</taxon>
        <taxon>Pseudomonadota</taxon>
        <taxon>Alphaproteobacteria</taxon>
        <taxon>Acetobacterales</taxon>
        <taxon>Acetobacteraceae</taxon>
    </lineage>
</organism>
<evidence type="ECO:0008006" key="3">
    <source>
        <dbReference type="Google" id="ProtNLM"/>
    </source>
</evidence>
<proteinExistence type="predicted"/>
<gene>
    <name evidence="1" type="ORF">QJV27_00020</name>
</gene>
<evidence type="ECO:0000313" key="2">
    <source>
        <dbReference type="Proteomes" id="UP001431634"/>
    </source>
</evidence>
<reference evidence="1" key="1">
    <citation type="submission" date="2023-05" db="EMBL/GenBank/DDBJ databases">
        <title>Whole genome sequence of Commensalibacter sp.</title>
        <authorList>
            <person name="Charoenyingcharoen P."/>
            <person name="Yukphan P."/>
        </authorList>
    </citation>
    <scope>NUCLEOTIDE SEQUENCE</scope>
    <source>
        <strain evidence="1">TBRC 16381</strain>
    </source>
</reference>
<accession>A0ABT6PY33</accession>
<dbReference type="EMBL" id="JASBAO010000001">
    <property type="protein sequence ID" value="MDI2089773.1"/>
    <property type="molecule type" value="Genomic_DNA"/>
</dbReference>
<keyword evidence="2" id="KW-1185">Reference proteome</keyword>